<evidence type="ECO:0000313" key="5">
    <source>
        <dbReference type="EMBL" id="TCX65457.1"/>
    </source>
</evidence>
<protein>
    <submittedName>
        <fullName evidence="5">DUF697 domain-containing protein</fullName>
    </submittedName>
</protein>
<dbReference type="AlphaFoldDB" id="A0A483KS96"/>
<dbReference type="Pfam" id="PF05128">
    <property type="entry name" value="DUF697"/>
    <property type="match status" value="1"/>
</dbReference>
<dbReference type="Gene3D" id="3.40.50.300">
    <property type="entry name" value="P-loop containing nucleotide triphosphate hydrolases"/>
    <property type="match status" value="1"/>
</dbReference>
<keyword evidence="3" id="KW-1133">Transmembrane helix</keyword>
<proteinExistence type="predicted"/>
<dbReference type="Pfam" id="PF01926">
    <property type="entry name" value="MMR_HSR1"/>
    <property type="match status" value="1"/>
</dbReference>
<accession>A0A483KS96</accession>
<dbReference type="GO" id="GO:0005525">
    <property type="term" value="F:GTP binding"/>
    <property type="evidence" value="ECO:0007669"/>
    <property type="project" value="InterPro"/>
</dbReference>
<comment type="caution">
    <text evidence="5">The sequence shown here is derived from an EMBL/GenBank/DDBJ whole genome shotgun (WGS) entry which is preliminary data.</text>
</comment>
<name>A0A483KS96_KLEPN</name>
<sequence>MDNIDDIIKDAIQKATTERGNISILIAGRSGVGKSTLINAVFQQKMAETGQGKPVTQNTREITKEGVPLTIFDTRGLEMSQFKETHADLEKLITERSSDRDSNRHIHVAWLCIQEDGRRVEQAEIDLHTMLARHMPVICVVTKARSDNGFKNEVQRLLPESKNVIRVRAIQEEMDDGYVLKSMGLESLIELTSEVIPEGKRRALAAAQRANINYRKTQSHKIVAASATAAAAAGASPIPFSDAVILAPIQVGMIAGITSVFGLELSKGTLTTLVASAIGVGGATFLGRTVVVNILKFFPGVGTVAGGAISAATASAITVGLGEAYITVLAEIFTQDPDAEPTATEIGEKLKEKMIKMGS</sequence>
<reference evidence="5" key="1">
    <citation type="submission" date="2019-01" db="EMBL/GenBank/DDBJ databases">
        <authorList>
            <person name="Lista F."/>
            <person name="Anselmo A."/>
        </authorList>
    </citation>
    <scope>NUCLEOTIDE SEQUENCE</scope>
    <source>
        <strain evidence="5">10S</strain>
    </source>
</reference>
<evidence type="ECO:0000256" key="1">
    <source>
        <dbReference type="ARBA" id="ARBA00004141"/>
    </source>
</evidence>
<dbReference type="InterPro" id="IPR021147">
    <property type="entry name" value="DUF697"/>
</dbReference>
<evidence type="ECO:0000256" key="3">
    <source>
        <dbReference type="ARBA" id="ARBA00022989"/>
    </source>
</evidence>
<organism evidence="5">
    <name type="scientific">Klebsiella pneumoniae</name>
    <dbReference type="NCBI Taxonomy" id="573"/>
    <lineage>
        <taxon>Bacteria</taxon>
        <taxon>Pseudomonadati</taxon>
        <taxon>Pseudomonadota</taxon>
        <taxon>Gammaproteobacteria</taxon>
        <taxon>Enterobacterales</taxon>
        <taxon>Enterobacteriaceae</taxon>
        <taxon>Klebsiella/Raoultella group</taxon>
        <taxon>Klebsiella</taxon>
        <taxon>Klebsiella pneumoniae complex</taxon>
    </lineage>
</organism>
<dbReference type="InterPro" id="IPR006073">
    <property type="entry name" value="GTP-bd"/>
</dbReference>
<dbReference type="CDD" id="cd00882">
    <property type="entry name" value="Ras_like_GTPase"/>
    <property type="match status" value="1"/>
</dbReference>
<keyword evidence="2" id="KW-0812">Transmembrane</keyword>
<dbReference type="EMBL" id="SDCM01000045">
    <property type="protein sequence ID" value="TCX65457.1"/>
    <property type="molecule type" value="Genomic_DNA"/>
</dbReference>
<evidence type="ECO:0000256" key="4">
    <source>
        <dbReference type="ARBA" id="ARBA00023136"/>
    </source>
</evidence>
<dbReference type="SUPFAM" id="SSF52540">
    <property type="entry name" value="P-loop containing nucleoside triphosphate hydrolases"/>
    <property type="match status" value="1"/>
</dbReference>
<keyword evidence="4" id="KW-0472">Membrane</keyword>
<evidence type="ECO:0000256" key="2">
    <source>
        <dbReference type="ARBA" id="ARBA00022692"/>
    </source>
</evidence>
<dbReference type="GO" id="GO:0016020">
    <property type="term" value="C:membrane"/>
    <property type="evidence" value="ECO:0007669"/>
    <property type="project" value="UniProtKB-SubCell"/>
</dbReference>
<dbReference type="InterPro" id="IPR027417">
    <property type="entry name" value="P-loop_NTPase"/>
</dbReference>
<dbReference type="RefSeq" id="WP_029884397.1">
    <property type="nucleotide sequence ID" value="NZ_BGNZ01000016.1"/>
</dbReference>
<comment type="subcellular location">
    <subcellularLocation>
        <location evidence="1">Membrane</location>
        <topology evidence="1">Multi-pass membrane protein</topology>
    </subcellularLocation>
</comment>
<gene>
    <name evidence="5" type="ORF">ETE64_21120</name>
</gene>